<dbReference type="Proteomes" id="UP000284547">
    <property type="component" value="Unassembled WGS sequence"/>
</dbReference>
<dbReference type="Pfam" id="PF00174">
    <property type="entry name" value="Oxidored_molyb"/>
    <property type="match status" value="1"/>
</dbReference>
<dbReference type="SUPFAM" id="SSF56524">
    <property type="entry name" value="Oxidoreductase molybdopterin-binding domain"/>
    <property type="match status" value="1"/>
</dbReference>
<organism evidence="3 4">
    <name type="scientific">Pseudotabrizicola alkalilacus</name>
    <dbReference type="NCBI Taxonomy" id="2305252"/>
    <lineage>
        <taxon>Bacteria</taxon>
        <taxon>Pseudomonadati</taxon>
        <taxon>Pseudomonadota</taxon>
        <taxon>Alphaproteobacteria</taxon>
        <taxon>Rhodobacterales</taxon>
        <taxon>Paracoccaceae</taxon>
        <taxon>Pseudotabrizicola</taxon>
    </lineage>
</organism>
<evidence type="ECO:0000313" key="3">
    <source>
        <dbReference type="EMBL" id="RGP37186.1"/>
    </source>
</evidence>
<accession>A0A411Z294</accession>
<evidence type="ECO:0000259" key="2">
    <source>
        <dbReference type="Pfam" id="PF00174"/>
    </source>
</evidence>
<reference evidence="3 4" key="1">
    <citation type="submission" date="2018-08" db="EMBL/GenBank/DDBJ databases">
        <title>Flavobacterium tibetense sp. nov., isolated from a wetland YonghuCo on Tibetan Plateau.</title>
        <authorList>
            <person name="Phurbu D."/>
            <person name="Lu H."/>
            <person name="Xing P."/>
        </authorList>
    </citation>
    <scope>NUCLEOTIDE SEQUENCE [LARGE SCALE GENOMIC DNA]</scope>
    <source>
        <strain evidence="3 4">DJC</strain>
    </source>
</reference>
<feature type="signal peptide" evidence="1">
    <location>
        <begin position="1"/>
        <end position="28"/>
    </location>
</feature>
<dbReference type="InterPro" id="IPR000572">
    <property type="entry name" value="OxRdtase_Mopterin-bd_dom"/>
</dbReference>
<dbReference type="InterPro" id="IPR036374">
    <property type="entry name" value="OxRdtase_Mopterin-bd_sf"/>
</dbReference>
<evidence type="ECO:0000256" key="1">
    <source>
        <dbReference type="SAM" id="SignalP"/>
    </source>
</evidence>
<keyword evidence="1" id="KW-0732">Signal</keyword>
<protein>
    <submittedName>
        <fullName evidence="3">Oxidoreductase</fullName>
    </submittedName>
</protein>
<feature type="chain" id="PRO_5019131641" evidence="1">
    <location>
        <begin position="29"/>
        <end position="178"/>
    </location>
</feature>
<sequence>MDSLNRKSVLGMALGPCLAWGLATATMAETVPLPAPTGDVILTVRGEIAQTNGDGAAALDRAMIDAIGVTTMHTGTIWTEGTSEFQGVELSRLMRHLGADGTTLRLIALNEYAVEIPMTEAVDGGPLLAFHMDGTDLSPRDKGPLWMVYPYDLKPDEYKNEVSHARSIWQLTVIEVLP</sequence>
<comment type="caution">
    <text evidence="3">The sequence shown here is derived from an EMBL/GenBank/DDBJ whole genome shotgun (WGS) entry which is preliminary data.</text>
</comment>
<feature type="domain" description="Oxidoreductase molybdopterin-binding" evidence="2">
    <location>
        <begin position="74"/>
        <end position="150"/>
    </location>
</feature>
<dbReference type="EMBL" id="QWEY01000005">
    <property type="protein sequence ID" value="RGP37186.1"/>
    <property type="molecule type" value="Genomic_DNA"/>
</dbReference>
<dbReference type="Gene3D" id="3.90.420.10">
    <property type="entry name" value="Oxidoreductase, molybdopterin-binding domain"/>
    <property type="match status" value="1"/>
</dbReference>
<dbReference type="AlphaFoldDB" id="A0A411Z294"/>
<proteinExistence type="predicted"/>
<dbReference type="RefSeq" id="WP_118152091.1">
    <property type="nucleotide sequence ID" value="NZ_QWEY01000005.1"/>
</dbReference>
<name>A0A411Z294_9RHOB</name>
<keyword evidence="4" id="KW-1185">Reference proteome</keyword>
<evidence type="ECO:0000313" key="4">
    <source>
        <dbReference type="Proteomes" id="UP000284547"/>
    </source>
</evidence>
<gene>
    <name evidence="3" type="ORF">D1012_11020</name>
</gene>
<dbReference type="OrthoDB" id="9798763at2"/>